<proteinExistence type="predicted"/>
<evidence type="ECO:0000313" key="1">
    <source>
        <dbReference type="EMBL" id="EOP60110.1"/>
    </source>
</evidence>
<evidence type="ECO:0008006" key="3">
    <source>
        <dbReference type="Google" id="ProtNLM"/>
    </source>
</evidence>
<dbReference type="AlphaFoldDB" id="A0A9W5QER8"/>
<comment type="caution">
    <text evidence="1">The sequence shown here is derived from an EMBL/GenBank/DDBJ whole genome shotgun (WGS) entry which is preliminary data.</text>
</comment>
<dbReference type="Proteomes" id="UP000013989">
    <property type="component" value="Unassembled WGS sequence"/>
</dbReference>
<reference evidence="1 2" key="1">
    <citation type="submission" date="2012-12" db="EMBL/GenBank/DDBJ databases">
        <title>The Genome Sequence of Bacillus cereus ISP2954.</title>
        <authorList>
            <consortium name="The Broad Institute Genome Sequencing Platform"/>
            <consortium name="The Broad Institute Genome Sequencing Center for Infectious Disease"/>
            <person name="Feldgarden M."/>
            <person name="Van der Auwera G.A."/>
            <person name="Mahillon J."/>
            <person name="Duprez V."/>
            <person name="Timmery S."/>
            <person name="Mattelet C."/>
            <person name="Dierick K."/>
            <person name="Sun M."/>
            <person name="Yu Z."/>
            <person name="Zhu L."/>
            <person name="Hu X."/>
            <person name="Shank E.B."/>
            <person name="Swiecicka I."/>
            <person name="Hansen B.M."/>
            <person name="Andrup L."/>
            <person name="Walker B."/>
            <person name="Young S.K."/>
            <person name="Zeng Q."/>
            <person name="Gargeya S."/>
            <person name="Fitzgerald M."/>
            <person name="Haas B."/>
            <person name="Abouelleil A."/>
            <person name="Alvarado L."/>
            <person name="Arachchi H.M."/>
            <person name="Berlin A.M."/>
            <person name="Chapman S.B."/>
            <person name="Dewar J."/>
            <person name="Goldberg J."/>
            <person name="Griggs A."/>
            <person name="Gujja S."/>
            <person name="Hansen M."/>
            <person name="Howarth C."/>
            <person name="Imamovic A."/>
            <person name="Larimer J."/>
            <person name="McCowan C."/>
            <person name="Murphy C."/>
            <person name="Neiman D."/>
            <person name="Pearson M."/>
            <person name="Priest M."/>
            <person name="Roberts A."/>
            <person name="Saif S."/>
            <person name="Shea T."/>
            <person name="Sisk P."/>
            <person name="Sykes S."/>
            <person name="Wortman J."/>
            <person name="Nusbaum C."/>
            <person name="Birren B."/>
        </authorList>
    </citation>
    <scope>NUCLEOTIDE SEQUENCE [LARGE SCALE GENOMIC DNA]</scope>
    <source>
        <strain evidence="1 2">ISP2954</strain>
    </source>
</reference>
<protein>
    <recommendedName>
        <fullName evidence="3">Short chain dehydrogenase</fullName>
    </recommendedName>
</protein>
<accession>A0A9W5QER8</accession>
<dbReference type="SUPFAM" id="SSF51735">
    <property type="entry name" value="NAD(P)-binding Rossmann-fold domains"/>
    <property type="match status" value="1"/>
</dbReference>
<organism evidence="1 2">
    <name type="scientific">Bacillus cereus ISP2954</name>
    <dbReference type="NCBI Taxonomy" id="1053215"/>
    <lineage>
        <taxon>Bacteria</taxon>
        <taxon>Bacillati</taxon>
        <taxon>Bacillota</taxon>
        <taxon>Bacilli</taxon>
        <taxon>Bacillales</taxon>
        <taxon>Bacillaceae</taxon>
        <taxon>Bacillus</taxon>
        <taxon>Bacillus cereus group</taxon>
    </lineage>
</organism>
<dbReference type="Gene3D" id="3.40.50.720">
    <property type="entry name" value="NAD(P)-binding Rossmann-like Domain"/>
    <property type="match status" value="1"/>
</dbReference>
<sequence length="32" mass="3364">MDFSNKLVIITGAGNGIGRGIALHYAEGPMLF</sequence>
<dbReference type="EMBL" id="AHEJ01000095">
    <property type="protein sequence ID" value="EOP60110.1"/>
    <property type="molecule type" value="Genomic_DNA"/>
</dbReference>
<dbReference type="InterPro" id="IPR036291">
    <property type="entry name" value="NAD(P)-bd_dom_sf"/>
</dbReference>
<gene>
    <name evidence="1" type="ORF">IGU_04477</name>
</gene>
<evidence type="ECO:0000313" key="2">
    <source>
        <dbReference type="Proteomes" id="UP000013989"/>
    </source>
</evidence>
<name>A0A9W5QER8_BACCE</name>